<feature type="compositionally biased region" description="Basic and acidic residues" evidence="1">
    <location>
        <begin position="1"/>
        <end position="11"/>
    </location>
</feature>
<evidence type="ECO:0000313" key="3">
    <source>
        <dbReference type="Proteomes" id="UP000823775"/>
    </source>
</evidence>
<gene>
    <name evidence="2" type="ORF">HAX54_038135</name>
</gene>
<evidence type="ECO:0000256" key="1">
    <source>
        <dbReference type="SAM" id="MobiDB-lite"/>
    </source>
</evidence>
<protein>
    <submittedName>
        <fullName evidence="2">Uncharacterized protein</fullName>
    </submittedName>
</protein>
<proteinExistence type="predicted"/>
<organism evidence="2 3">
    <name type="scientific">Datura stramonium</name>
    <name type="common">Jimsonweed</name>
    <name type="synonym">Common thornapple</name>
    <dbReference type="NCBI Taxonomy" id="4076"/>
    <lineage>
        <taxon>Eukaryota</taxon>
        <taxon>Viridiplantae</taxon>
        <taxon>Streptophyta</taxon>
        <taxon>Embryophyta</taxon>
        <taxon>Tracheophyta</taxon>
        <taxon>Spermatophyta</taxon>
        <taxon>Magnoliopsida</taxon>
        <taxon>eudicotyledons</taxon>
        <taxon>Gunneridae</taxon>
        <taxon>Pentapetalae</taxon>
        <taxon>asterids</taxon>
        <taxon>lamiids</taxon>
        <taxon>Solanales</taxon>
        <taxon>Solanaceae</taxon>
        <taxon>Solanoideae</taxon>
        <taxon>Datureae</taxon>
        <taxon>Datura</taxon>
    </lineage>
</organism>
<feature type="region of interest" description="Disordered" evidence="1">
    <location>
        <begin position="1"/>
        <end position="20"/>
    </location>
</feature>
<accession>A0ABS8SHV3</accession>
<keyword evidence="3" id="KW-1185">Reference proteome</keyword>
<evidence type="ECO:0000313" key="2">
    <source>
        <dbReference type="EMBL" id="MCD7458421.1"/>
    </source>
</evidence>
<reference evidence="2 3" key="1">
    <citation type="journal article" date="2021" name="BMC Genomics">
        <title>Datura genome reveals duplications of psychoactive alkaloid biosynthetic genes and high mutation rate following tissue culture.</title>
        <authorList>
            <person name="Rajewski A."/>
            <person name="Carter-House D."/>
            <person name="Stajich J."/>
            <person name="Litt A."/>
        </authorList>
    </citation>
    <scope>NUCLEOTIDE SEQUENCE [LARGE SCALE GENOMIC DNA]</scope>
    <source>
        <strain evidence="2">AR-01</strain>
    </source>
</reference>
<sequence length="120" mass="13263">MEKGEGKRYNFDKNNNSDSADSNVYVGFSFGVSRYLEERMNHLAIQMSLEMSMKEKESLVETVTPSRENVDEEATEQYIEETLLKESLEAKLSNDIGESSGGLEGACHAIIGLGSSTKEA</sequence>
<dbReference type="EMBL" id="JACEIK010000519">
    <property type="protein sequence ID" value="MCD7458421.1"/>
    <property type="molecule type" value="Genomic_DNA"/>
</dbReference>
<comment type="caution">
    <text evidence="2">The sequence shown here is derived from an EMBL/GenBank/DDBJ whole genome shotgun (WGS) entry which is preliminary data.</text>
</comment>
<dbReference type="Proteomes" id="UP000823775">
    <property type="component" value="Unassembled WGS sequence"/>
</dbReference>
<name>A0ABS8SHV3_DATST</name>